<keyword evidence="5" id="KW-1185">Reference proteome</keyword>
<dbReference type="Proteomes" id="UP000272025">
    <property type="component" value="Unassembled WGS sequence"/>
</dbReference>
<dbReference type="PANTHER" id="PTHR23028:SF134">
    <property type="entry name" value="PUTATIVE (AFU_ORTHOLOGUE AFUA_4G08520)-RELATED"/>
    <property type="match status" value="1"/>
</dbReference>
<reference evidence="4 5" key="1">
    <citation type="journal article" date="2018" name="Mol. Ecol.">
        <title>The obligate alkalophilic soda-lake fungus Sodiomyces alkalinus has shifted to a protein diet.</title>
        <authorList>
            <person name="Grum-Grzhimaylo A.A."/>
            <person name="Falkoski D.L."/>
            <person name="van den Heuvel J."/>
            <person name="Valero-Jimenez C.A."/>
            <person name="Min B."/>
            <person name="Choi I.G."/>
            <person name="Lipzen A."/>
            <person name="Daum C.G."/>
            <person name="Aanen D.K."/>
            <person name="Tsang A."/>
            <person name="Henrissat B."/>
            <person name="Bilanenko E.N."/>
            <person name="de Vries R.P."/>
            <person name="van Kan J.A.L."/>
            <person name="Grigoriev I.V."/>
            <person name="Debets A.J.M."/>
        </authorList>
    </citation>
    <scope>NUCLEOTIDE SEQUENCE [LARGE SCALE GENOMIC DNA]</scope>
    <source>
        <strain evidence="4 5">F11</strain>
    </source>
</reference>
<organism evidence="4 5">
    <name type="scientific">Sodiomyces alkalinus (strain CBS 110278 / VKM F-3762 / F11)</name>
    <name type="common">Alkaliphilic filamentous fungus</name>
    <dbReference type="NCBI Taxonomy" id="1314773"/>
    <lineage>
        <taxon>Eukaryota</taxon>
        <taxon>Fungi</taxon>
        <taxon>Dikarya</taxon>
        <taxon>Ascomycota</taxon>
        <taxon>Pezizomycotina</taxon>
        <taxon>Sordariomycetes</taxon>
        <taxon>Hypocreomycetidae</taxon>
        <taxon>Glomerellales</taxon>
        <taxon>Plectosphaerellaceae</taxon>
        <taxon>Sodiomyces</taxon>
    </lineage>
</organism>
<dbReference type="Pfam" id="PF01757">
    <property type="entry name" value="Acyl_transf_3"/>
    <property type="match status" value="1"/>
</dbReference>
<feature type="transmembrane region" description="Helical" evidence="2">
    <location>
        <begin position="399"/>
        <end position="422"/>
    </location>
</feature>
<dbReference type="STRING" id="1314773.A0A3N2PTN3"/>
<dbReference type="AlphaFoldDB" id="A0A3N2PTN3"/>
<evidence type="ECO:0000313" key="5">
    <source>
        <dbReference type="Proteomes" id="UP000272025"/>
    </source>
</evidence>
<feature type="domain" description="Acyltransferase 3" evidence="3">
    <location>
        <begin position="50"/>
        <end position="445"/>
    </location>
</feature>
<feature type="transmembrane region" description="Helical" evidence="2">
    <location>
        <begin position="157"/>
        <end position="177"/>
    </location>
</feature>
<evidence type="ECO:0000256" key="1">
    <source>
        <dbReference type="SAM" id="MobiDB-lite"/>
    </source>
</evidence>
<dbReference type="GeneID" id="39580507"/>
<sequence length="474" mass="52459">MEGLIHDPQQPTKADHKPTRPWPWPWNTINALLPSPITGSWPQSSPHRTAYLDGLRGLASLAVVLSHTLGKTNEDLNLPYGVTPPTSPPSSTGKSPLKLPFIRLLHAGNAAVAIFFVVSGHTLSHRILRRARARDYSYYAPLSADLSSSVLRRAARLLLPTVFSSCLVAILAQLGAFEHAIPSPETVYLIFAKRMASLTAQLGYWWTREIWRQLLAPWPGPLETVNLAYGYQLWTIPVELWCSFRLFLHLLALSRVRTRARMFLVGVSAAYHIAHARWDVFLFLAGMLTAELQLIAPVSTSSPSSSPVLSGFAGRVAFSPKRKLQSFALLVVGLFLMSEPETYPDKSPFWAFLNRFVPASFGPQSPDRFWNAVGAPLAVYAAGDLGFVRSVLESRAAQYLGRISFGLYLVHNAVFCSLGAWLLGFESINGNLAILVVVLPVALWVGELFSRFFDEPVVRLVKWAEKQCLVDETG</sequence>
<name>A0A3N2PTN3_SODAK</name>
<dbReference type="EMBL" id="ML119056">
    <property type="protein sequence ID" value="ROT37862.1"/>
    <property type="molecule type" value="Genomic_DNA"/>
</dbReference>
<feature type="transmembrane region" description="Helical" evidence="2">
    <location>
        <begin position="104"/>
        <end position="124"/>
    </location>
</feature>
<dbReference type="PANTHER" id="PTHR23028">
    <property type="entry name" value="ACETYLTRANSFERASE"/>
    <property type="match status" value="1"/>
</dbReference>
<feature type="transmembrane region" description="Helical" evidence="2">
    <location>
        <begin position="231"/>
        <end position="253"/>
    </location>
</feature>
<proteinExistence type="predicted"/>
<keyword evidence="2" id="KW-0472">Membrane</keyword>
<dbReference type="GO" id="GO:0016747">
    <property type="term" value="F:acyltransferase activity, transferring groups other than amino-acyl groups"/>
    <property type="evidence" value="ECO:0007669"/>
    <property type="project" value="InterPro"/>
</dbReference>
<dbReference type="InterPro" id="IPR050879">
    <property type="entry name" value="Acyltransferase_3"/>
</dbReference>
<evidence type="ECO:0000256" key="2">
    <source>
        <dbReference type="SAM" id="Phobius"/>
    </source>
</evidence>
<evidence type="ECO:0000259" key="3">
    <source>
        <dbReference type="Pfam" id="PF01757"/>
    </source>
</evidence>
<feature type="transmembrane region" description="Helical" evidence="2">
    <location>
        <begin position="428"/>
        <end position="449"/>
    </location>
</feature>
<dbReference type="InterPro" id="IPR002656">
    <property type="entry name" value="Acyl_transf_3_dom"/>
</dbReference>
<gene>
    <name evidence="4" type="ORF">SODALDRAFT_333622</name>
</gene>
<dbReference type="OrthoDB" id="5819582at2759"/>
<dbReference type="RefSeq" id="XP_028465668.1">
    <property type="nucleotide sequence ID" value="XM_028612029.1"/>
</dbReference>
<protein>
    <recommendedName>
        <fullName evidence="3">Acyltransferase 3 domain-containing protein</fullName>
    </recommendedName>
</protein>
<evidence type="ECO:0000313" key="4">
    <source>
        <dbReference type="EMBL" id="ROT37862.1"/>
    </source>
</evidence>
<feature type="region of interest" description="Disordered" evidence="1">
    <location>
        <begin position="1"/>
        <end position="21"/>
    </location>
</feature>
<accession>A0A3N2PTN3</accession>
<keyword evidence="2" id="KW-1133">Transmembrane helix</keyword>
<keyword evidence="2" id="KW-0812">Transmembrane</keyword>